<evidence type="ECO:0000259" key="2">
    <source>
        <dbReference type="Pfam" id="PF03781"/>
    </source>
</evidence>
<dbReference type="InterPro" id="IPR042095">
    <property type="entry name" value="SUMF_sf"/>
</dbReference>
<feature type="chain" id="PRO_5032647470" evidence="1">
    <location>
        <begin position="20"/>
        <end position="307"/>
    </location>
</feature>
<dbReference type="InterPro" id="IPR016187">
    <property type="entry name" value="CTDL_fold"/>
</dbReference>
<dbReference type="Pfam" id="PF03781">
    <property type="entry name" value="FGE-sulfatase"/>
    <property type="match status" value="1"/>
</dbReference>
<accession>A0A831LBX0</accession>
<dbReference type="Proteomes" id="UP000886047">
    <property type="component" value="Unassembled WGS sequence"/>
</dbReference>
<dbReference type="SUPFAM" id="SSF56436">
    <property type="entry name" value="C-type lectin-like"/>
    <property type="match status" value="1"/>
</dbReference>
<evidence type="ECO:0000256" key="1">
    <source>
        <dbReference type="SAM" id="SignalP"/>
    </source>
</evidence>
<protein>
    <submittedName>
        <fullName evidence="3">Formylglycine-generating enzyme family protein</fullName>
    </submittedName>
</protein>
<organism evidence="3">
    <name type="scientific">Mariniphaga anaerophila</name>
    <dbReference type="NCBI Taxonomy" id="1484053"/>
    <lineage>
        <taxon>Bacteria</taxon>
        <taxon>Pseudomonadati</taxon>
        <taxon>Bacteroidota</taxon>
        <taxon>Bacteroidia</taxon>
        <taxon>Marinilabiliales</taxon>
        <taxon>Prolixibacteraceae</taxon>
        <taxon>Mariniphaga</taxon>
    </lineage>
</organism>
<comment type="caution">
    <text evidence="3">The sequence shown here is derived from an EMBL/GenBank/DDBJ whole genome shotgun (WGS) entry which is preliminary data.</text>
</comment>
<name>A0A831LBX0_9BACT</name>
<dbReference type="PANTHER" id="PTHR23150:SF19">
    <property type="entry name" value="FORMYLGLYCINE-GENERATING ENZYME"/>
    <property type="match status" value="1"/>
</dbReference>
<dbReference type="PROSITE" id="PS51257">
    <property type="entry name" value="PROKAR_LIPOPROTEIN"/>
    <property type="match status" value="1"/>
</dbReference>
<feature type="signal peptide" evidence="1">
    <location>
        <begin position="1"/>
        <end position="19"/>
    </location>
</feature>
<dbReference type="InterPro" id="IPR005532">
    <property type="entry name" value="SUMF_dom"/>
</dbReference>
<dbReference type="AlphaFoldDB" id="A0A831LBX0"/>
<dbReference type="PANTHER" id="PTHR23150">
    <property type="entry name" value="SULFATASE MODIFYING FACTOR 1, 2"/>
    <property type="match status" value="1"/>
</dbReference>
<dbReference type="Gene3D" id="3.90.1580.10">
    <property type="entry name" value="paralog of FGE (formylglycine-generating enzyme)"/>
    <property type="match status" value="1"/>
</dbReference>
<dbReference type="EMBL" id="DSDK01000509">
    <property type="protein sequence ID" value="HDR51834.1"/>
    <property type="molecule type" value="Genomic_DNA"/>
</dbReference>
<feature type="domain" description="Sulfatase-modifying factor enzyme-like" evidence="2">
    <location>
        <begin position="38"/>
        <end position="299"/>
    </location>
</feature>
<proteinExistence type="predicted"/>
<sequence length="307" mass="35361">MKKNILALSLLLWMAVACNTTPVINREITPIYTGIDTDTWARVPAGNFYYGLHNKDSVIDYNYEIMVTHVTNRQYVEFLKEALDAGKIEIKADSVYGYFPGEPFYGFRHEEEITAGLYLCMPLNVPGNHISYHNNEFIIDPGFEDHPVVMVSWFGAWWYALFYGYRLPTEAEWTKAARGTDQRAYPWGNEIDEQTVNYIHSTKSLKPVLGTEIVRTTPAGFYNGKKYKELQTFNNSSPYGIYDMAGNVWQWMADDYPRVHYKFMRGGSFSNYAHFLTTWSRNSAAPDYCSFNVGFRCVRDVEPTTGN</sequence>
<reference evidence="3" key="1">
    <citation type="journal article" date="2020" name="mSystems">
        <title>Genome- and Community-Level Interaction Insights into Carbon Utilization and Element Cycling Functions of Hydrothermarchaeota in Hydrothermal Sediment.</title>
        <authorList>
            <person name="Zhou Z."/>
            <person name="Liu Y."/>
            <person name="Xu W."/>
            <person name="Pan J."/>
            <person name="Luo Z.H."/>
            <person name="Li M."/>
        </authorList>
    </citation>
    <scope>NUCLEOTIDE SEQUENCE [LARGE SCALE GENOMIC DNA]</scope>
    <source>
        <strain evidence="3">SpSt-1217</strain>
    </source>
</reference>
<gene>
    <name evidence="3" type="ORF">ENN90_09510</name>
</gene>
<evidence type="ECO:0000313" key="3">
    <source>
        <dbReference type="EMBL" id="HDR51834.1"/>
    </source>
</evidence>
<dbReference type="GO" id="GO:0120147">
    <property type="term" value="F:formylglycine-generating oxidase activity"/>
    <property type="evidence" value="ECO:0007669"/>
    <property type="project" value="TreeGrafter"/>
</dbReference>
<dbReference type="InterPro" id="IPR051043">
    <property type="entry name" value="Sulfatase_Mod_Factor_Kinase"/>
</dbReference>
<keyword evidence="1" id="KW-0732">Signal</keyword>